<reference evidence="2 3" key="1">
    <citation type="submission" date="2019-07" db="EMBL/GenBank/DDBJ databases">
        <title>Complete Genome Sequence and Methylome Analysis of Nocardia otitidis-caviarum NEB252.</title>
        <authorList>
            <person name="Fomenkov A."/>
            <person name="Anton B.P."/>
            <person name="Vincze T."/>
            <person name="Roberts R.J."/>
        </authorList>
    </citation>
    <scope>NUCLEOTIDE SEQUENCE [LARGE SCALE GENOMIC DNA]</scope>
    <source>
        <strain evidence="2 3">NEB252</strain>
    </source>
</reference>
<dbReference type="RefSeq" id="WP_143980387.1">
    <property type="nucleotide sequence ID" value="NZ_CP041695.1"/>
</dbReference>
<accession>A0A516NJ09</accession>
<dbReference type="KEGG" id="nod:FOH10_09155"/>
<name>A0A516NJ09_9NOCA</name>
<feature type="region of interest" description="Disordered" evidence="1">
    <location>
        <begin position="80"/>
        <end position="105"/>
    </location>
</feature>
<evidence type="ECO:0000313" key="2">
    <source>
        <dbReference type="EMBL" id="QDP78881.1"/>
    </source>
</evidence>
<dbReference type="Proteomes" id="UP000317039">
    <property type="component" value="Chromosome"/>
</dbReference>
<dbReference type="AlphaFoldDB" id="A0A516NJ09"/>
<dbReference type="EMBL" id="CP041695">
    <property type="protein sequence ID" value="QDP78881.1"/>
    <property type="molecule type" value="Genomic_DNA"/>
</dbReference>
<proteinExistence type="predicted"/>
<evidence type="ECO:0000256" key="1">
    <source>
        <dbReference type="SAM" id="MobiDB-lite"/>
    </source>
</evidence>
<dbReference type="GeneID" id="80332563"/>
<sequence>MTSPGNAALRAARQALGYRSQAALAEAVNDAARAVGLRVSVNARTVRRWESAEPPWPNPEHANALEALFKRPITELGFTPPWEEGASPSAKRSDTHFAKGNRLGQRLPGTSTTLLPASAATDFMAITVSYRHLYWSIPATRLHRSVADHAQLGIELLAQVPDQSRAMLARAVAESSLLAGRIEFFDLQQPELSQPSMVVALQAAHEADDALLGAAVLAHMAFAPAFSGDAARAEEARDHMRAARAFARRGNASSEMVAWLDAVEAEVETRFGDTRRALKLIQHAEDSYREHDAEANPSPAWMDWFSPTRLAGFKGNTLLIAGRGREARETLEQVLADLPEDAIKQRAVYLADLAAAAILENNPEQACLHLEDALDHLGRTWYATAMDRIKAVRQTLRQWDSLPAVRALDDRLYDWHTTVNALVG</sequence>
<evidence type="ECO:0000313" key="3">
    <source>
        <dbReference type="Proteomes" id="UP000317039"/>
    </source>
</evidence>
<gene>
    <name evidence="2" type="ORF">FOH10_09155</name>
</gene>
<protein>
    <submittedName>
        <fullName evidence="2">Transcriptional regulator</fullName>
    </submittedName>
</protein>
<organism evidence="2 3">
    <name type="scientific">Nocardia otitidiscaviarum</name>
    <dbReference type="NCBI Taxonomy" id="1823"/>
    <lineage>
        <taxon>Bacteria</taxon>
        <taxon>Bacillati</taxon>
        <taxon>Actinomycetota</taxon>
        <taxon>Actinomycetes</taxon>
        <taxon>Mycobacteriales</taxon>
        <taxon>Nocardiaceae</taxon>
        <taxon>Nocardia</taxon>
    </lineage>
</organism>